<dbReference type="PANTHER" id="PTHR43800:SF1">
    <property type="entry name" value="PEPTIDYL-LYSINE N-ACETYLTRANSFERASE YJAB"/>
    <property type="match status" value="1"/>
</dbReference>
<accession>A0A415EQE6</accession>
<dbReference type="InterPro" id="IPR016181">
    <property type="entry name" value="Acyl_CoA_acyltransferase"/>
</dbReference>
<gene>
    <name evidence="4" type="ORF">DW084_13245</name>
</gene>
<evidence type="ECO:0000313" key="4">
    <source>
        <dbReference type="EMBL" id="RHK05540.1"/>
    </source>
</evidence>
<name>A0A415EQE6_ENTCA</name>
<dbReference type="AlphaFoldDB" id="A0A415EQE6"/>
<dbReference type="EMBL" id="QRMZ01000018">
    <property type="protein sequence ID" value="RHK05540.1"/>
    <property type="molecule type" value="Genomic_DNA"/>
</dbReference>
<sequence length="143" mass="16565">MIQQVTQFTDSELETIAQIWLQSNLDAHDFISAAHWQDNYDFVKKAFADALIYTYSVDDQPVGFIGMLDEYIAGIFVLKDYRAHGIGKQLLQKVQAEHEKLTLNVYQKNTAAIAFYLKHDFTIVSEQVDSDTNEIENTMEWHR</sequence>
<dbReference type="Pfam" id="PF13508">
    <property type="entry name" value="Acetyltransf_7"/>
    <property type="match status" value="1"/>
</dbReference>
<dbReference type="CDD" id="cd04301">
    <property type="entry name" value="NAT_SF"/>
    <property type="match status" value="1"/>
</dbReference>
<keyword evidence="2" id="KW-0012">Acyltransferase</keyword>
<organism evidence="4 5">
    <name type="scientific">Enterococcus casseliflavus</name>
    <name type="common">Enterococcus flavescens</name>
    <dbReference type="NCBI Taxonomy" id="37734"/>
    <lineage>
        <taxon>Bacteria</taxon>
        <taxon>Bacillati</taxon>
        <taxon>Bacillota</taxon>
        <taxon>Bacilli</taxon>
        <taxon>Lactobacillales</taxon>
        <taxon>Enterococcaceae</taxon>
        <taxon>Enterococcus</taxon>
    </lineage>
</organism>
<evidence type="ECO:0000256" key="1">
    <source>
        <dbReference type="ARBA" id="ARBA00022679"/>
    </source>
</evidence>
<evidence type="ECO:0000313" key="5">
    <source>
        <dbReference type="Proteomes" id="UP000286288"/>
    </source>
</evidence>
<reference evidence="4 5" key="1">
    <citation type="submission" date="2018-08" db="EMBL/GenBank/DDBJ databases">
        <title>A genome reference for cultivated species of the human gut microbiota.</title>
        <authorList>
            <person name="Zou Y."/>
            <person name="Xue W."/>
            <person name="Luo G."/>
        </authorList>
    </citation>
    <scope>NUCLEOTIDE SEQUENCE [LARGE SCALE GENOMIC DNA]</scope>
    <source>
        <strain evidence="4 5">AF48-16</strain>
    </source>
</reference>
<dbReference type="SUPFAM" id="SSF55729">
    <property type="entry name" value="Acyl-CoA N-acyltransferases (Nat)"/>
    <property type="match status" value="1"/>
</dbReference>
<dbReference type="Gene3D" id="3.40.630.30">
    <property type="match status" value="1"/>
</dbReference>
<dbReference type="PANTHER" id="PTHR43800">
    <property type="entry name" value="PEPTIDYL-LYSINE N-ACETYLTRANSFERASE YJAB"/>
    <property type="match status" value="1"/>
</dbReference>
<dbReference type="GO" id="GO:0016747">
    <property type="term" value="F:acyltransferase activity, transferring groups other than amino-acyl groups"/>
    <property type="evidence" value="ECO:0007669"/>
    <property type="project" value="InterPro"/>
</dbReference>
<feature type="domain" description="N-acetyltransferase" evidence="3">
    <location>
        <begin position="1"/>
        <end position="140"/>
    </location>
</feature>
<keyword evidence="1 4" id="KW-0808">Transferase</keyword>
<dbReference type="InterPro" id="IPR000182">
    <property type="entry name" value="GNAT_dom"/>
</dbReference>
<evidence type="ECO:0000259" key="3">
    <source>
        <dbReference type="PROSITE" id="PS51186"/>
    </source>
</evidence>
<dbReference type="RefSeq" id="WP_086338420.1">
    <property type="nucleotide sequence ID" value="NZ_CAXOEX010000007.1"/>
</dbReference>
<dbReference type="PROSITE" id="PS51186">
    <property type="entry name" value="GNAT"/>
    <property type="match status" value="1"/>
</dbReference>
<evidence type="ECO:0000256" key="2">
    <source>
        <dbReference type="ARBA" id="ARBA00023315"/>
    </source>
</evidence>
<dbReference type="Proteomes" id="UP000286288">
    <property type="component" value="Unassembled WGS sequence"/>
</dbReference>
<proteinExistence type="predicted"/>
<comment type="caution">
    <text evidence="4">The sequence shown here is derived from an EMBL/GenBank/DDBJ whole genome shotgun (WGS) entry which is preliminary data.</text>
</comment>
<protein>
    <submittedName>
        <fullName evidence="4">GNAT family N-acetyltransferase</fullName>
    </submittedName>
</protein>